<feature type="transmembrane region" description="Helical" evidence="3">
    <location>
        <begin position="409"/>
        <end position="426"/>
    </location>
</feature>
<dbReference type="PIRSF" id="PIRSF005690">
    <property type="entry name" value="GerBA"/>
    <property type="match status" value="1"/>
</dbReference>
<keyword evidence="3" id="KW-1133">Transmembrane helix</keyword>
<dbReference type="Pfam" id="PF03323">
    <property type="entry name" value="GerA"/>
    <property type="match status" value="1"/>
</dbReference>
<organism evidence="4 5">
    <name type="scientific">Sporomusa acidovorans (strain ATCC 49682 / DSM 3132 / Mol)</name>
    <dbReference type="NCBI Taxonomy" id="1123286"/>
    <lineage>
        <taxon>Bacteria</taxon>
        <taxon>Bacillati</taxon>
        <taxon>Bacillota</taxon>
        <taxon>Negativicutes</taxon>
        <taxon>Selenomonadales</taxon>
        <taxon>Sporomusaceae</taxon>
        <taxon>Sporomusa</taxon>
    </lineage>
</organism>
<feature type="transmembrane region" description="Helical" evidence="3">
    <location>
        <begin position="465"/>
        <end position="491"/>
    </location>
</feature>
<evidence type="ECO:0000256" key="2">
    <source>
        <dbReference type="ARBA" id="ARBA00023136"/>
    </source>
</evidence>
<accession>A0ABZ3IVY3</accession>
<keyword evidence="2 3" id="KW-0472">Membrane</keyword>
<evidence type="ECO:0000256" key="1">
    <source>
        <dbReference type="ARBA" id="ARBA00005278"/>
    </source>
</evidence>
<sequence>MIEKKRLNICKLSTIIPEASQAVVKKKLYSLRQLTIESEKIADEISHIIAKLRETKATTVFPTVAANKTFLENTFKKSGDVTFSQFVTLSGIKVLIVYIDGLVNKEILGRDVINSFITKSQNLPPNTLLNPKTLKGLLASVSVQEVKIMSAIIDDVLNGNAAMFVDGVAAALLIESKGWEKRAVAEPDTESVIRGPREGFIENIRTNTSLLRRKIKNPNLVFENLSIGKQTKTSIAIAYIDGVVNRAVLDEVRKRLNKINTDSILETGYIEQFVEDSPFSILATVANTQKPDILAAKILEGRVAIFCDGTPHVLTVPHLFIETLQTAEDYYMRPLMASAWRIIRFLALFTSIFLPGLYVALQTYHQEMIPTILLLRMAGSSSDIPFPAGAEMFIMLVFYEYLRESGIRLPRAVGSAISIVGALIVGESAVNAGLVSAPVVIVIAATGVTGFIVPALSEAIMIYRFLFLTAGTVMGLYGIVCGIIIVVMHAVSLRSCGVSYTSPLAPSDHGVLTDFILRFPLWAMRKRPKAIEKDNLQRRG</sequence>
<evidence type="ECO:0000313" key="4">
    <source>
        <dbReference type="EMBL" id="XFO70083.1"/>
    </source>
</evidence>
<dbReference type="RefSeq" id="WP_093795420.1">
    <property type="nucleotide sequence ID" value="NZ_CP155571.1"/>
</dbReference>
<comment type="similarity">
    <text evidence="1">Belongs to the GerABKA family.</text>
</comment>
<keyword evidence="5" id="KW-1185">Reference proteome</keyword>
<proteinExistence type="inferred from homology"/>
<dbReference type="PANTHER" id="PTHR22550">
    <property type="entry name" value="SPORE GERMINATION PROTEIN"/>
    <property type="match status" value="1"/>
</dbReference>
<dbReference type="InterPro" id="IPR050768">
    <property type="entry name" value="UPF0353/GerABKA_families"/>
</dbReference>
<feature type="transmembrane region" description="Helical" evidence="3">
    <location>
        <begin position="342"/>
        <end position="364"/>
    </location>
</feature>
<dbReference type="PANTHER" id="PTHR22550:SF5">
    <property type="entry name" value="LEUCINE ZIPPER PROTEIN 4"/>
    <property type="match status" value="1"/>
</dbReference>
<evidence type="ECO:0000256" key="3">
    <source>
        <dbReference type="SAM" id="Phobius"/>
    </source>
</evidence>
<gene>
    <name evidence="4" type="primary">gerBA_1</name>
    <name evidence="4" type="ORF">SPACI_000700</name>
</gene>
<reference evidence="4" key="1">
    <citation type="submission" date="2024-05" db="EMBL/GenBank/DDBJ databases">
        <title>Isolation and characterization of Sporomusa carbonis sp. nov., a carboxydotrophic hydrogenogen in the genus of Sporomusa isolated from a charcoal burning pile.</title>
        <authorList>
            <person name="Boeer T."/>
            <person name="Rosenbaum F."/>
            <person name="Eysell L."/>
            <person name="Mueller V."/>
            <person name="Daniel R."/>
            <person name="Poehlein A."/>
        </authorList>
    </citation>
    <scope>NUCLEOTIDE SEQUENCE [LARGE SCALE GENOMIC DNA]</scope>
    <source>
        <strain evidence="4">DSM 3132</strain>
    </source>
</reference>
<name>A0ABZ3IVY3_SPOA4</name>
<dbReference type="Proteomes" id="UP000216052">
    <property type="component" value="Chromosome"/>
</dbReference>
<feature type="transmembrane region" description="Helical" evidence="3">
    <location>
        <begin position="432"/>
        <end position="453"/>
    </location>
</feature>
<dbReference type="InterPro" id="IPR004995">
    <property type="entry name" value="Spore_Ger"/>
</dbReference>
<keyword evidence="3" id="KW-0812">Transmembrane</keyword>
<evidence type="ECO:0000313" key="5">
    <source>
        <dbReference type="Proteomes" id="UP000216052"/>
    </source>
</evidence>
<dbReference type="EMBL" id="CP155571">
    <property type="protein sequence ID" value="XFO70083.1"/>
    <property type="molecule type" value="Genomic_DNA"/>
</dbReference>
<protein>
    <submittedName>
        <fullName evidence="4">Spore germination protein B1</fullName>
    </submittedName>
</protein>